<keyword evidence="2" id="KW-0808">Transferase</keyword>
<protein>
    <submittedName>
        <fullName evidence="2">Glycosyltransferase family 4 protein</fullName>
    </submittedName>
</protein>
<evidence type="ECO:0000313" key="3">
    <source>
        <dbReference type="Proteomes" id="UP000322619"/>
    </source>
</evidence>
<dbReference type="SUPFAM" id="SSF53756">
    <property type="entry name" value="UDP-Glycosyltransferase/glycogen phosphorylase"/>
    <property type="match status" value="1"/>
</dbReference>
<name>A0A5D0WXF2_9FIRM</name>
<dbReference type="PANTHER" id="PTHR45947">
    <property type="entry name" value="SULFOQUINOVOSYL TRANSFERASE SQD2"/>
    <property type="match status" value="1"/>
</dbReference>
<accession>A0A5D0WXF2</accession>
<reference evidence="2 3" key="1">
    <citation type="submission" date="2019-08" db="EMBL/GenBank/DDBJ databases">
        <title>Isolation and enrichment of carboxydotrophic bacteria from anaerobic sludge for the production of bio-based chemicals from syngas.</title>
        <authorList>
            <person name="Antares A.L."/>
            <person name="Moreira J."/>
            <person name="Diender M."/>
            <person name="Parshina S.N."/>
            <person name="Stams A.J.M."/>
            <person name="Alves M."/>
            <person name="Alves J.I."/>
            <person name="Sousa D.Z."/>
        </authorList>
    </citation>
    <scope>NUCLEOTIDE SEQUENCE [LARGE SCALE GENOMIC DNA]</scope>
    <source>
        <strain evidence="2 3">JM</strain>
    </source>
</reference>
<evidence type="ECO:0000259" key="1">
    <source>
        <dbReference type="Pfam" id="PF00534"/>
    </source>
</evidence>
<dbReference type="Proteomes" id="UP000322619">
    <property type="component" value="Unassembled WGS sequence"/>
</dbReference>
<proteinExistence type="predicted"/>
<dbReference type="EMBL" id="VSLA01000002">
    <property type="protein sequence ID" value="TYC88458.1"/>
    <property type="molecule type" value="Genomic_DNA"/>
</dbReference>
<dbReference type="InterPro" id="IPR001296">
    <property type="entry name" value="Glyco_trans_1"/>
</dbReference>
<dbReference type="Pfam" id="PF00534">
    <property type="entry name" value="Glycos_transf_1"/>
    <property type="match status" value="1"/>
</dbReference>
<feature type="domain" description="Glycosyl transferase family 1" evidence="1">
    <location>
        <begin position="45"/>
        <end position="108"/>
    </location>
</feature>
<dbReference type="InterPro" id="IPR050194">
    <property type="entry name" value="Glycosyltransferase_grp1"/>
</dbReference>
<sequence>MTLIRKPDSVDATIAADASVYFEALLNKLNDPDFASAYLAAATGAIREAIVFTGYLDHQHLKSLIACCEITVAPSIFPEAFGLVAVEAQASGIIPVLTNHSGFAEVISIYRQIFGDIFDQGEADGAFRPPALDSELVFDLAGSLNYLLNYYAGLSNSARQEVRNRARKICVDNYTWEAVVQRYLRCSNGGSAVDLGQNWMPPKGECDGTKHNQ</sequence>
<dbReference type="GO" id="GO:0016757">
    <property type="term" value="F:glycosyltransferase activity"/>
    <property type="evidence" value="ECO:0007669"/>
    <property type="project" value="InterPro"/>
</dbReference>
<gene>
    <name evidence="2" type="ORF">FXB42_02275</name>
</gene>
<dbReference type="PANTHER" id="PTHR45947:SF3">
    <property type="entry name" value="SULFOQUINOVOSYL TRANSFERASE SQD2"/>
    <property type="match status" value="1"/>
</dbReference>
<evidence type="ECO:0000313" key="2">
    <source>
        <dbReference type="EMBL" id="TYC88458.1"/>
    </source>
</evidence>
<organism evidence="2 3">
    <name type="scientific">Acetobacterium wieringae</name>
    <dbReference type="NCBI Taxonomy" id="52694"/>
    <lineage>
        <taxon>Bacteria</taxon>
        <taxon>Bacillati</taxon>
        <taxon>Bacillota</taxon>
        <taxon>Clostridia</taxon>
        <taxon>Eubacteriales</taxon>
        <taxon>Eubacteriaceae</taxon>
        <taxon>Acetobacterium</taxon>
    </lineage>
</organism>
<dbReference type="AlphaFoldDB" id="A0A5D0WXF2"/>
<comment type="caution">
    <text evidence="2">The sequence shown here is derived from an EMBL/GenBank/DDBJ whole genome shotgun (WGS) entry which is preliminary data.</text>
</comment>
<dbReference type="Gene3D" id="3.40.50.2000">
    <property type="entry name" value="Glycogen Phosphorylase B"/>
    <property type="match status" value="1"/>
</dbReference>